<dbReference type="Proteomes" id="UP001258315">
    <property type="component" value="Unassembled WGS sequence"/>
</dbReference>
<dbReference type="EMBL" id="JAVLVU010000001">
    <property type="protein sequence ID" value="MDT3403551.1"/>
    <property type="molecule type" value="Genomic_DNA"/>
</dbReference>
<dbReference type="PANTHER" id="PTHR31061">
    <property type="entry name" value="LD22376P"/>
    <property type="match status" value="1"/>
</dbReference>
<dbReference type="PANTHER" id="PTHR31061:SF24">
    <property type="entry name" value="LD22376P"/>
    <property type="match status" value="1"/>
</dbReference>
<proteinExistence type="predicted"/>
<evidence type="ECO:0000313" key="4">
    <source>
        <dbReference type="Proteomes" id="UP001258315"/>
    </source>
</evidence>
<keyword evidence="3" id="KW-0808">Transferase</keyword>
<comment type="caution">
    <text evidence="3">The sequence shown here is derived from an EMBL/GenBank/DDBJ whole genome shotgun (WGS) entry which is preliminary data.</text>
</comment>
<name>A0ABU3GVQ0_9SPHI</name>
<feature type="transmembrane region" description="Helical" evidence="1">
    <location>
        <begin position="94"/>
        <end position="113"/>
    </location>
</feature>
<keyword evidence="1" id="KW-0812">Transmembrane</keyword>
<feature type="domain" description="DUF5009" evidence="2">
    <location>
        <begin position="15"/>
        <end position="136"/>
    </location>
</feature>
<evidence type="ECO:0000313" key="3">
    <source>
        <dbReference type="EMBL" id="MDT3403551.1"/>
    </source>
</evidence>
<feature type="transmembrane region" description="Helical" evidence="1">
    <location>
        <begin position="297"/>
        <end position="315"/>
    </location>
</feature>
<feature type="transmembrane region" description="Helical" evidence="1">
    <location>
        <begin position="351"/>
        <end position="370"/>
    </location>
</feature>
<keyword evidence="1" id="KW-1133">Transmembrane helix</keyword>
<gene>
    <name evidence="3" type="ORF">QE417_002623</name>
</gene>
<feature type="transmembrane region" description="Helical" evidence="1">
    <location>
        <begin position="235"/>
        <end position="254"/>
    </location>
</feature>
<feature type="transmembrane region" description="Helical" evidence="1">
    <location>
        <begin position="56"/>
        <end position="73"/>
    </location>
</feature>
<evidence type="ECO:0000259" key="2">
    <source>
        <dbReference type="Pfam" id="PF16401"/>
    </source>
</evidence>
<feature type="transmembrane region" description="Helical" evidence="1">
    <location>
        <begin position="266"/>
        <end position="285"/>
    </location>
</feature>
<protein>
    <submittedName>
        <fullName evidence="3">Acyltransferase</fullName>
    </submittedName>
</protein>
<dbReference type="Pfam" id="PF16401">
    <property type="entry name" value="DUF5009"/>
    <property type="match status" value="1"/>
</dbReference>
<feature type="transmembrane region" description="Helical" evidence="1">
    <location>
        <begin position="202"/>
        <end position="223"/>
    </location>
</feature>
<organism evidence="3 4">
    <name type="scientific">Mucilaginibacter terrae</name>
    <dbReference type="NCBI Taxonomy" id="1955052"/>
    <lineage>
        <taxon>Bacteria</taxon>
        <taxon>Pseudomonadati</taxon>
        <taxon>Bacteroidota</taxon>
        <taxon>Sphingobacteriia</taxon>
        <taxon>Sphingobacteriales</taxon>
        <taxon>Sphingobacteriaceae</taxon>
        <taxon>Mucilaginibacter</taxon>
    </lineage>
</organism>
<feature type="transmembrane region" description="Helical" evidence="1">
    <location>
        <begin position="119"/>
        <end position="136"/>
    </location>
</feature>
<feature type="transmembrane region" description="Helical" evidence="1">
    <location>
        <begin position="143"/>
        <end position="161"/>
    </location>
</feature>
<accession>A0ABU3GVQ0</accession>
<keyword evidence="4" id="KW-1185">Reference proteome</keyword>
<keyword evidence="3" id="KW-0012">Acyltransferase</keyword>
<reference evidence="4" key="1">
    <citation type="submission" date="2023-07" db="EMBL/GenBank/DDBJ databases">
        <title>Functional and genomic diversity of the sorghum phyllosphere microbiome.</title>
        <authorList>
            <person name="Shade A."/>
        </authorList>
    </citation>
    <scope>NUCLEOTIDE SEQUENCE [LARGE SCALE GENOMIC DNA]</scope>
    <source>
        <strain evidence="4">SORGH_AS_0422</strain>
    </source>
</reference>
<dbReference type="InterPro" id="IPR032176">
    <property type="entry name" value="DUF5009"/>
</dbReference>
<dbReference type="RefSeq" id="WP_311950628.1">
    <property type="nucleotide sequence ID" value="NZ_JAVLVU010000001.1"/>
</dbReference>
<dbReference type="GO" id="GO:0016746">
    <property type="term" value="F:acyltransferase activity"/>
    <property type="evidence" value="ECO:0007669"/>
    <property type="project" value="UniProtKB-KW"/>
</dbReference>
<feature type="transmembrane region" description="Helical" evidence="1">
    <location>
        <begin position="12"/>
        <end position="30"/>
    </location>
</feature>
<sequence length="378" mass="42273">MSQAFNSVQPNRLLSLDVFRGLTVMAMILVNNPGDWGHIYAPLEHAHWHGCTPTDLVFPFFLFIMGVSIVYAMQTKKADPANHASLIVKALRRTLIIFGLGIFMSIFLNWDFATVRIPGVLQRIAVVYLICSLLFIKTGVKVQAALLGLVLIGYYVIMNYVPVPGVNQPNLEPETNIGAWLDRALLTTNHLWNQSKTWDPEGVLSTLPAIGTGLLGLLTGTLIKRPDTNNTTKINALLGAGFILAALGLLWNLWFPINKSLWTSSYVLFSGGLAILVFAACYWLIDIRGYRSFTKPFLVYGLNAIFVFVISGLMARGLNRWMVNNHGSKTSVSSFLYQSFFAPYFSPINASLAWALAFVLMWLIILWVMYNRKIFIKI</sequence>
<evidence type="ECO:0000256" key="1">
    <source>
        <dbReference type="SAM" id="Phobius"/>
    </source>
</evidence>
<keyword evidence="1" id="KW-0472">Membrane</keyword>